<dbReference type="Pfam" id="PF12833">
    <property type="entry name" value="HTH_18"/>
    <property type="match status" value="1"/>
</dbReference>
<evidence type="ECO:0000313" key="16">
    <source>
        <dbReference type="EMBL" id="MBB2195355.1"/>
    </source>
</evidence>
<feature type="binding site" evidence="13">
    <location>
        <position position="76"/>
    </location>
    <ligand>
        <name>Zn(2+)</name>
        <dbReference type="ChEBI" id="CHEBI:29105"/>
    </ligand>
</feature>
<keyword evidence="6" id="KW-0227">DNA damage</keyword>
<dbReference type="InterPro" id="IPR001497">
    <property type="entry name" value="MethylDNA_cys_MeTrfase_AS"/>
</dbReference>
<comment type="catalytic activity">
    <reaction evidence="11">
        <text>a 6-O-methyl-2'-deoxyguanosine in DNA + L-cysteinyl-[protein] = S-methyl-L-cysteinyl-[protein] + a 2'-deoxyguanosine in DNA</text>
        <dbReference type="Rhea" id="RHEA:24000"/>
        <dbReference type="Rhea" id="RHEA-COMP:10131"/>
        <dbReference type="Rhea" id="RHEA-COMP:10132"/>
        <dbReference type="Rhea" id="RHEA-COMP:11367"/>
        <dbReference type="Rhea" id="RHEA-COMP:11368"/>
        <dbReference type="ChEBI" id="CHEBI:29950"/>
        <dbReference type="ChEBI" id="CHEBI:82612"/>
        <dbReference type="ChEBI" id="CHEBI:85445"/>
        <dbReference type="ChEBI" id="CHEBI:85448"/>
        <dbReference type="EC" id="2.1.1.63"/>
    </reaction>
</comment>
<evidence type="ECO:0000256" key="1">
    <source>
        <dbReference type="ARBA" id="ARBA00001286"/>
    </source>
</evidence>
<feature type="domain" description="HTH araC/xylS-type" evidence="14">
    <location>
        <begin position="92"/>
        <end position="188"/>
    </location>
</feature>
<dbReference type="SUPFAM" id="SSF46767">
    <property type="entry name" value="Methylated DNA-protein cysteine methyltransferase, C-terminal domain"/>
    <property type="match status" value="1"/>
</dbReference>
<dbReference type="SUPFAM" id="SSF46689">
    <property type="entry name" value="Homeodomain-like"/>
    <property type="match status" value="1"/>
</dbReference>
<dbReference type="GO" id="GO:0003700">
    <property type="term" value="F:DNA-binding transcription factor activity"/>
    <property type="evidence" value="ECO:0007669"/>
    <property type="project" value="InterPro"/>
</dbReference>
<evidence type="ECO:0000256" key="11">
    <source>
        <dbReference type="ARBA" id="ARBA00049348"/>
    </source>
</evidence>
<dbReference type="AlphaFoldDB" id="A0A7W4INW1"/>
<dbReference type="PROSITE" id="PS00374">
    <property type="entry name" value="MGMT"/>
    <property type="match status" value="1"/>
</dbReference>
<evidence type="ECO:0000259" key="14">
    <source>
        <dbReference type="PROSITE" id="PS01124"/>
    </source>
</evidence>
<keyword evidence="13" id="KW-0479">Metal-binding</keyword>
<evidence type="ECO:0000256" key="3">
    <source>
        <dbReference type="ARBA" id="ARBA00011918"/>
    </source>
</evidence>
<name>A0A7W4INW1_9PROT</name>
<dbReference type="Proteomes" id="UP000540490">
    <property type="component" value="Unassembled WGS sequence"/>
</dbReference>
<keyword evidence="10" id="KW-0234">DNA repair</keyword>
<keyword evidence="4 15" id="KW-0489">Methyltransferase</keyword>
<dbReference type="EMBL" id="JABEQN010000027">
    <property type="protein sequence ID" value="MBB2195355.1"/>
    <property type="molecule type" value="Genomic_DNA"/>
</dbReference>
<dbReference type="InterPro" id="IPR014048">
    <property type="entry name" value="MethylDNA_cys_MeTrfase_DNA-bd"/>
</dbReference>
<feature type="binding site" evidence="13">
    <location>
        <position position="42"/>
    </location>
    <ligand>
        <name>Zn(2+)</name>
        <dbReference type="ChEBI" id="CHEBI:29105"/>
    </ligand>
</feature>
<sequence>MEGSDADRNATERDPRWRGIVHRDRRADGWFWYSVTTTGVYCRPSCPSRMARPDNVRIHDTIADARATGARPCLRCDPDAAADADGRNARVVQACRLIEAGDRRPTLAALARAVGWSPGHFQRVFTRATGLSPRRYADACRSGRLRAALPAAPRVTDAIYAAGYGSSSRFYEKSAGMLGMTPTALRRGAVAERLRFAVGACALGAILVASSERGIVAILLGDDPELLVRDLQDRFPRAELVGGDRDYEALVARVVGFVEAPAIGLDLPLDIRGTAFQQRVWDALREIPAGNIATYRDIARRIGAPASVRAVANACGANALAVAIPCHRVIRHDGTVSGYRWGVARKERLLEREKS</sequence>
<dbReference type="NCBIfam" id="TIGR00589">
    <property type="entry name" value="ogt"/>
    <property type="match status" value="1"/>
</dbReference>
<accession>A0A7W4INW1</accession>
<evidence type="ECO:0000256" key="4">
    <source>
        <dbReference type="ARBA" id="ARBA00022603"/>
    </source>
</evidence>
<keyword evidence="8" id="KW-0010">Activator</keyword>
<dbReference type="GO" id="GO:0043565">
    <property type="term" value="F:sequence-specific DNA binding"/>
    <property type="evidence" value="ECO:0007669"/>
    <property type="project" value="InterPro"/>
</dbReference>
<gene>
    <name evidence="15" type="primary">ada</name>
    <name evidence="16" type="ORF">HLH25_17315</name>
    <name evidence="15" type="ORF">HLH26_17135</name>
</gene>
<keyword evidence="5 15" id="KW-0808">Transferase</keyword>
<dbReference type="EMBL" id="JABEQO010000027">
    <property type="protein sequence ID" value="MBB2166219.1"/>
    <property type="molecule type" value="Genomic_DNA"/>
</dbReference>
<organism evidence="15 18">
    <name type="scientific">Gluconacetobacter dulcium</name>
    <dbReference type="NCBI Taxonomy" id="2729096"/>
    <lineage>
        <taxon>Bacteria</taxon>
        <taxon>Pseudomonadati</taxon>
        <taxon>Pseudomonadota</taxon>
        <taxon>Alphaproteobacteria</taxon>
        <taxon>Acetobacterales</taxon>
        <taxon>Acetobacteraceae</taxon>
        <taxon>Gluconacetobacter</taxon>
    </lineage>
</organism>
<dbReference type="Gene3D" id="1.10.10.10">
    <property type="entry name" value="Winged helix-like DNA-binding domain superfamily/Winged helix DNA-binding domain"/>
    <property type="match status" value="1"/>
</dbReference>
<dbReference type="InterPro" id="IPR009057">
    <property type="entry name" value="Homeodomain-like_sf"/>
</dbReference>
<dbReference type="EC" id="2.1.1.63" evidence="3"/>
<reference evidence="17 18" key="1">
    <citation type="submission" date="2020-04" db="EMBL/GenBank/DDBJ databases">
        <title>Description of novel Gluconacetobacter.</title>
        <authorList>
            <person name="Sombolestani A."/>
        </authorList>
    </citation>
    <scope>NUCLEOTIDE SEQUENCE [LARGE SCALE GENOMIC DNA]</scope>
    <source>
        <strain evidence="16 17">LMG 1728</strain>
        <strain evidence="15 18">LMG 1731</strain>
    </source>
</reference>
<dbReference type="PROSITE" id="PS01124">
    <property type="entry name" value="HTH_ARAC_FAMILY_2"/>
    <property type="match status" value="1"/>
</dbReference>
<dbReference type="Pfam" id="PF02805">
    <property type="entry name" value="Ada_Zn_binding"/>
    <property type="match status" value="1"/>
</dbReference>
<feature type="binding site" evidence="13">
    <location>
        <position position="46"/>
    </location>
    <ligand>
        <name>Zn(2+)</name>
        <dbReference type="ChEBI" id="CHEBI:29105"/>
    </ligand>
</feature>
<dbReference type="GO" id="GO:0032259">
    <property type="term" value="P:methylation"/>
    <property type="evidence" value="ECO:0007669"/>
    <property type="project" value="UniProtKB-KW"/>
</dbReference>
<dbReference type="Gene3D" id="3.40.10.10">
    <property type="entry name" value="DNA Methylphosphotriester Repair Domain"/>
    <property type="match status" value="1"/>
</dbReference>
<protein>
    <recommendedName>
        <fullName evidence="3">methylated-DNA--[protein]-cysteine S-methyltransferase</fullName>
        <ecNumber evidence="3">2.1.1.63</ecNumber>
    </recommendedName>
</protein>
<evidence type="ECO:0000313" key="18">
    <source>
        <dbReference type="Proteomes" id="UP000561077"/>
    </source>
</evidence>
<evidence type="ECO:0000313" key="15">
    <source>
        <dbReference type="EMBL" id="MBB2166219.1"/>
    </source>
</evidence>
<evidence type="ECO:0000256" key="6">
    <source>
        <dbReference type="ARBA" id="ARBA00022763"/>
    </source>
</evidence>
<keyword evidence="17" id="KW-1185">Reference proteome</keyword>
<dbReference type="InterPro" id="IPR036388">
    <property type="entry name" value="WH-like_DNA-bd_sf"/>
</dbReference>
<evidence type="ECO:0000256" key="7">
    <source>
        <dbReference type="ARBA" id="ARBA00023015"/>
    </source>
</evidence>
<dbReference type="PANTHER" id="PTHR10815">
    <property type="entry name" value="METHYLATED-DNA--PROTEIN-CYSTEINE METHYLTRANSFERASE"/>
    <property type="match status" value="1"/>
</dbReference>
<dbReference type="NCBIfam" id="NF011964">
    <property type="entry name" value="PRK15435.1"/>
    <property type="match status" value="1"/>
</dbReference>
<evidence type="ECO:0000256" key="10">
    <source>
        <dbReference type="ARBA" id="ARBA00023204"/>
    </source>
</evidence>
<dbReference type="InterPro" id="IPR018060">
    <property type="entry name" value="HTH_AraC"/>
</dbReference>
<proteinExistence type="inferred from homology"/>
<dbReference type="FunFam" id="1.10.10.10:FF:000214">
    <property type="entry name" value="Methylated-DNA--protein-cysteine methyltransferase"/>
    <property type="match status" value="1"/>
</dbReference>
<feature type="active site" description="Nucleophile; methyl group acceptor from either O6-methylguanine or O4-methylthymine" evidence="12">
    <location>
        <position position="326"/>
    </location>
</feature>
<keyword evidence="7" id="KW-0805">Transcription regulation</keyword>
<keyword evidence="13" id="KW-0862">Zinc</keyword>
<dbReference type="PANTHER" id="PTHR10815:SF14">
    <property type="entry name" value="BIFUNCTIONAL TRANSCRIPTIONAL ACTIVATOR_DNA REPAIR ENZYME ADA"/>
    <property type="match status" value="1"/>
</dbReference>
<dbReference type="RefSeq" id="WP_182975251.1">
    <property type="nucleotide sequence ID" value="NZ_JABEQN010000027.1"/>
</dbReference>
<feature type="binding site" evidence="13">
    <location>
        <position position="73"/>
    </location>
    <ligand>
        <name>Zn(2+)</name>
        <dbReference type="ChEBI" id="CHEBI:29105"/>
    </ligand>
</feature>
<evidence type="ECO:0000256" key="9">
    <source>
        <dbReference type="ARBA" id="ARBA00023163"/>
    </source>
</evidence>
<evidence type="ECO:0000256" key="12">
    <source>
        <dbReference type="PIRSR" id="PIRSR000409-1"/>
    </source>
</evidence>
<comment type="catalytic activity">
    <reaction evidence="1">
        <text>a 4-O-methyl-thymidine in DNA + L-cysteinyl-[protein] = a thymidine in DNA + S-methyl-L-cysteinyl-[protein]</text>
        <dbReference type="Rhea" id="RHEA:53428"/>
        <dbReference type="Rhea" id="RHEA-COMP:10131"/>
        <dbReference type="Rhea" id="RHEA-COMP:10132"/>
        <dbReference type="Rhea" id="RHEA-COMP:13555"/>
        <dbReference type="Rhea" id="RHEA-COMP:13556"/>
        <dbReference type="ChEBI" id="CHEBI:29950"/>
        <dbReference type="ChEBI" id="CHEBI:82612"/>
        <dbReference type="ChEBI" id="CHEBI:137386"/>
        <dbReference type="ChEBI" id="CHEBI:137387"/>
        <dbReference type="EC" id="2.1.1.63"/>
    </reaction>
</comment>
<dbReference type="GO" id="GO:0003908">
    <property type="term" value="F:methylated-DNA-[protein]-cysteine S-methyltransferase activity"/>
    <property type="evidence" value="ECO:0007669"/>
    <property type="project" value="UniProtKB-EC"/>
</dbReference>
<comment type="caution">
    <text evidence="15">The sequence shown here is derived from an EMBL/GenBank/DDBJ whole genome shotgun (WGS) entry which is preliminary data.</text>
</comment>
<dbReference type="Gene3D" id="3.30.160.70">
    <property type="entry name" value="Methylated DNA-protein cysteine methyltransferase domain"/>
    <property type="match status" value="1"/>
</dbReference>
<dbReference type="GO" id="GO:0006281">
    <property type="term" value="P:DNA repair"/>
    <property type="evidence" value="ECO:0007669"/>
    <property type="project" value="UniProtKB-KW"/>
</dbReference>
<dbReference type="Proteomes" id="UP000561077">
    <property type="component" value="Unassembled WGS sequence"/>
</dbReference>
<feature type="active site" description="Nucleophile; methyl group acceptor from methylphosphotriester" evidence="12">
    <location>
        <position position="42"/>
    </location>
</feature>
<dbReference type="InterPro" id="IPR016221">
    <property type="entry name" value="Bifunct_regulatory_prot_Ada"/>
</dbReference>
<dbReference type="InterPro" id="IPR035451">
    <property type="entry name" value="Ada-like_dom_sf"/>
</dbReference>
<dbReference type="PIRSF" id="PIRSF000409">
    <property type="entry name" value="Ada"/>
    <property type="match status" value="1"/>
</dbReference>
<evidence type="ECO:0000256" key="13">
    <source>
        <dbReference type="PIRSR" id="PIRSR000409-3"/>
    </source>
</evidence>
<evidence type="ECO:0000256" key="8">
    <source>
        <dbReference type="ARBA" id="ARBA00023159"/>
    </source>
</evidence>
<dbReference type="Gene3D" id="1.10.10.60">
    <property type="entry name" value="Homeodomain-like"/>
    <property type="match status" value="1"/>
</dbReference>
<dbReference type="InterPro" id="IPR004026">
    <property type="entry name" value="Ada_DNA_repair_Zn-bd"/>
</dbReference>
<dbReference type="CDD" id="cd06445">
    <property type="entry name" value="ATase"/>
    <property type="match status" value="1"/>
</dbReference>
<evidence type="ECO:0000256" key="5">
    <source>
        <dbReference type="ARBA" id="ARBA00022679"/>
    </source>
</evidence>
<comment type="cofactor">
    <cofactor evidence="13">
        <name>Zn(2+)</name>
        <dbReference type="ChEBI" id="CHEBI:29105"/>
    </cofactor>
    <text evidence="13">Binds 1 zinc ion per subunit.</text>
</comment>
<comment type="similarity">
    <text evidence="2">Belongs to the MGMT family.</text>
</comment>
<dbReference type="SMART" id="SM00342">
    <property type="entry name" value="HTH_ARAC"/>
    <property type="match status" value="1"/>
</dbReference>
<dbReference type="SUPFAM" id="SSF57884">
    <property type="entry name" value="Ada DNA repair protein, N-terminal domain (N-Ada 10)"/>
    <property type="match status" value="1"/>
</dbReference>
<dbReference type="GO" id="GO:0008270">
    <property type="term" value="F:zinc ion binding"/>
    <property type="evidence" value="ECO:0007669"/>
    <property type="project" value="InterPro"/>
</dbReference>
<evidence type="ECO:0000256" key="2">
    <source>
        <dbReference type="ARBA" id="ARBA00008711"/>
    </source>
</evidence>
<dbReference type="SUPFAM" id="SSF53155">
    <property type="entry name" value="Methylated DNA-protein cysteine methyltransferase domain"/>
    <property type="match status" value="1"/>
</dbReference>
<keyword evidence="9" id="KW-0804">Transcription</keyword>
<dbReference type="InterPro" id="IPR036217">
    <property type="entry name" value="MethylDNA_cys_MeTrfase_DNAb"/>
</dbReference>
<dbReference type="Pfam" id="PF01035">
    <property type="entry name" value="DNA_binding_1"/>
    <property type="match status" value="1"/>
</dbReference>
<keyword evidence="15" id="KW-0238">DNA-binding</keyword>
<evidence type="ECO:0000313" key="17">
    <source>
        <dbReference type="Proteomes" id="UP000540490"/>
    </source>
</evidence>
<dbReference type="InterPro" id="IPR036631">
    <property type="entry name" value="MGMT_N_sf"/>
</dbReference>